<gene>
    <name evidence="1" type="ORF">CALCODRAFT_373536</name>
</gene>
<dbReference type="Gene3D" id="3.80.10.10">
    <property type="entry name" value="Ribonuclease Inhibitor"/>
    <property type="match status" value="1"/>
</dbReference>
<organism evidence="1 2">
    <name type="scientific">Calocera cornea HHB12733</name>
    <dbReference type="NCBI Taxonomy" id="1353952"/>
    <lineage>
        <taxon>Eukaryota</taxon>
        <taxon>Fungi</taxon>
        <taxon>Dikarya</taxon>
        <taxon>Basidiomycota</taxon>
        <taxon>Agaricomycotina</taxon>
        <taxon>Dacrymycetes</taxon>
        <taxon>Dacrymycetales</taxon>
        <taxon>Dacrymycetaceae</taxon>
        <taxon>Calocera</taxon>
    </lineage>
</organism>
<dbReference type="OrthoDB" id="3266451at2759"/>
<sequence length="368" mass="42021">MTIGRLPTDILAIIFEFVHEALVLDMTQTDSRPDLSAEEGVIDIFTSPALMKLLSTLCSVDRTWKNLTHSLPYIWAVIPILDPTTPLLSIEHFVQRSRCLPLTLFIDINLADLLHAALRLMERYDALPRVKSVNVVPLHYGDPTALDEQHFPRLKRLDLYGFFPRHLPILGSWLEEHAERLECLDLAYVYFPFDTFHVAHLPILSLPRLNRLRLDHADDWLSPKLLEGSLPSLTELHIYDIDFPKDQLPSEPMPSMRRLAFQACQDGNCCLLFRIVELSHGLESIVFTNHNAYYHERCLERFRPQSQGPAPTPIHAPALRCLILRGGEVHKSILEDVVEHRAESVIPPHDWEIELDDVVISDAKSPAA</sequence>
<dbReference type="Proteomes" id="UP000076842">
    <property type="component" value="Unassembled WGS sequence"/>
</dbReference>
<protein>
    <recommendedName>
        <fullName evidence="3">F-box domain-containing protein</fullName>
    </recommendedName>
</protein>
<proteinExistence type="predicted"/>
<evidence type="ECO:0000313" key="2">
    <source>
        <dbReference type="Proteomes" id="UP000076842"/>
    </source>
</evidence>
<name>A0A165EG47_9BASI</name>
<reference evidence="1 2" key="1">
    <citation type="journal article" date="2016" name="Mol. Biol. Evol.">
        <title>Comparative Genomics of Early-Diverging Mushroom-Forming Fungi Provides Insights into the Origins of Lignocellulose Decay Capabilities.</title>
        <authorList>
            <person name="Nagy L.G."/>
            <person name="Riley R."/>
            <person name="Tritt A."/>
            <person name="Adam C."/>
            <person name="Daum C."/>
            <person name="Floudas D."/>
            <person name="Sun H."/>
            <person name="Yadav J.S."/>
            <person name="Pangilinan J."/>
            <person name="Larsson K.H."/>
            <person name="Matsuura K."/>
            <person name="Barry K."/>
            <person name="Labutti K."/>
            <person name="Kuo R."/>
            <person name="Ohm R.A."/>
            <person name="Bhattacharya S.S."/>
            <person name="Shirouzu T."/>
            <person name="Yoshinaga Y."/>
            <person name="Martin F.M."/>
            <person name="Grigoriev I.V."/>
            <person name="Hibbett D.S."/>
        </authorList>
    </citation>
    <scope>NUCLEOTIDE SEQUENCE [LARGE SCALE GENOMIC DNA]</scope>
    <source>
        <strain evidence="1 2">HHB12733</strain>
    </source>
</reference>
<keyword evidence="2" id="KW-1185">Reference proteome</keyword>
<dbReference type="InterPro" id="IPR032675">
    <property type="entry name" value="LRR_dom_sf"/>
</dbReference>
<evidence type="ECO:0000313" key="1">
    <source>
        <dbReference type="EMBL" id="KZT54802.1"/>
    </source>
</evidence>
<evidence type="ECO:0008006" key="3">
    <source>
        <dbReference type="Google" id="ProtNLM"/>
    </source>
</evidence>
<dbReference type="InParanoid" id="A0A165EG47"/>
<dbReference type="EMBL" id="KV424007">
    <property type="protein sequence ID" value="KZT54802.1"/>
    <property type="molecule type" value="Genomic_DNA"/>
</dbReference>
<dbReference type="AlphaFoldDB" id="A0A165EG47"/>
<dbReference type="SUPFAM" id="SSF52058">
    <property type="entry name" value="L domain-like"/>
    <property type="match status" value="1"/>
</dbReference>
<accession>A0A165EG47</accession>